<gene>
    <name evidence="1" type="ORF">RGF97_26810</name>
</gene>
<proteinExistence type="predicted"/>
<keyword evidence="2" id="KW-1185">Reference proteome</keyword>
<accession>A0ABY9RZV5</accession>
<organism evidence="1 2">
    <name type="scientific">Streptomyces roseicoloratus</name>
    <dbReference type="NCBI Taxonomy" id="2508722"/>
    <lineage>
        <taxon>Bacteria</taxon>
        <taxon>Bacillati</taxon>
        <taxon>Actinomycetota</taxon>
        <taxon>Actinomycetes</taxon>
        <taxon>Kitasatosporales</taxon>
        <taxon>Streptomycetaceae</taxon>
        <taxon>Streptomyces</taxon>
    </lineage>
</organism>
<dbReference type="Proteomes" id="UP001250858">
    <property type="component" value="Chromosome"/>
</dbReference>
<protein>
    <recommendedName>
        <fullName evidence="3">Nucleopolyhedrovirus P10 family protein</fullName>
    </recommendedName>
</protein>
<reference evidence="1 2" key="1">
    <citation type="submission" date="2023-09" db="EMBL/GenBank/DDBJ databases">
        <title>Complete genome of Streptomyces roseicoloratus T14.</title>
        <authorList>
            <person name="Bashizi T."/>
            <person name="Kim M.-J."/>
            <person name="Lee G."/>
            <person name="Tagele S.B."/>
            <person name="Shin J.-H."/>
        </authorList>
    </citation>
    <scope>NUCLEOTIDE SEQUENCE [LARGE SCALE GENOMIC DNA]</scope>
    <source>
        <strain evidence="1 2">T14</strain>
    </source>
</reference>
<evidence type="ECO:0008006" key="3">
    <source>
        <dbReference type="Google" id="ProtNLM"/>
    </source>
</evidence>
<name>A0ABY9RZV5_9ACTN</name>
<evidence type="ECO:0000313" key="2">
    <source>
        <dbReference type="Proteomes" id="UP001250858"/>
    </source>
</evidence>
<sequence length="60" mass="6089">MAALTDTFGGPVTRTAADVRVEVAVTASHRPLDVARALRTAVTAAAPGATTVTVVVSELR</sequence>
<dbReference type="EMBL" id="CP133762">
    <property type="protein sequence ID" value="WMX47696.1"/>
    <property type="molecule type" value="Genomic_DNA"/>
</dbReference>
<dbReference type="RefSeq" id="WP_309549572.1">
    <property type="nucleotide sequence ID" value="NZ_CP133762.1"/>
</dbReference>
<evidence type="ECO:0000313" key="1">
    <source>
        <dbReference type="EMBL" id="WMX47696.1"/>
    </source>
</evidence>